<feature type="domain" description="Teneurin-like YD-shell" evidence="8">
    <location>
        <begin position="1378"/>
        <end position="1528"/>
    </location>
</feature>
<dbReference type="PANTHER" id="PTHR32305">
    <property type="match status" value="1"/>
</dbReference>
<feature type="region of interest" description="Disordered" evidence="5">
    <location>
        <begin position="957"/>
        <end position="986"/>
    </location>
</feature>
<dbReference type="PATRIC" id="fig|281456.6.peg.1025"/>
<dbReference type="Pfam" id="PF05593">
    <property type="entry name" value="RHS_repeat"/>
    <property type="match status" value="5"/>
</dbReference>
<dbReference type="InterPro" id="IPR055372">
    <property type="entry name" value="CBM96"/>
</dbReference>
<evidence type="ECO:0000259" key="7">
    <source>
        <dbReference type="Pfam" id="PF24517"/>
    </source>
</evidence>
<evidence type="ECO:0000313" key="10">
    <source>
        <dbReference type="Proteomes" id="UP000037175"/>
    </source>
</evidence>
<dbReference type="Gene3D" id="2.180.10.10">
    <property type="entry name" value="RHS repeat-associated core"/>
    <property type="match status" value="6"/>
</dbReference>
<feature type="domain" description="Carbohydrate-binding module family 96" evidence="7">
    <location>
        <begin position="317"/>
        <end position="474"/>
    </location>
</feature>
<feature type="domain" description="Teneurin-like YD-shell" evidence="8">
    <location>
        <begin position="1121"/>
        <end position="1279"/>
    </location>
</feature>
<gene>
    <name evidence="9" type="primary">rhsB</name>
    <name evidence="9" type="ORF">Tfer_0964</name>
</gene>
<comment type="caution">
    <text evidence="9">The sequence shown here is derived from an EMBL/GenBank/DDBJ whole genome shotgun (WGS) entry which is preliminary data.</text>
</comment>
<dbReference type="NCBIfam" id="TIGR01643">
    <property type="entry name" value="YD_repeat_2x"/>
    <property type="match status" value="17"/>
</dbReference>
<keyword evidence="4" id="KW-0677">Repeat</keyword>
<protein>
    <submittedName>
        <fullName evidence="9">Putative deoxyribonuclease RhsB</fullName>
    </submittedName>
</protein>
<evidence type="ECO:0000256" key="1">
    <source>
        <dbReference type="ARBA" id="ARBA00004613"/>
    </source>
</evidence>
<organism evidence="9 10">
    <name type="scientific">Thermincola ferriacetica</name>
    <dbReference type="NCBI Taxonomy" id="281456"/>
    <lineage>
        <taxon>Bacteria</taxon>
        <taxon>Bacillati</taxon>
        <taxon>Bacillota</taxon>
        <taxon>Clostridia</taxon>
        <taxon>Eubacteriales</taxon>
        <taxon>Thermincolaceae</taxon>
        <taxon>Thermincola</taxon>
    </lineage>
</organism>
<dbReference type="InterPro" id="IPR031325">
    <property type="entry name" value="RHS_repeat"/>
</dbReference>
<dbReference type="RefSeq" id="WP_052217102.1">
    <property type="nucleotide sequence ID" value="NZ_LGTE01000004.1"/>
</dbReference>
<evidence type="ECO:0000259" key="6">
    <source>
        <dbReference type="Pfam" id="PF20148"/>
    </source>
</evidence>
<keyword evidence="3" id="KW-0732">Signal</keyword>
<reference evidence="10" key="1">
    <citation type="submission" date="2015-07" db="EMBL/GenBank/DDBJ databases">
        <title>Complete Genome of Thermincola ferriacetica strain Z-0001T.</title>
        <authorList>
            <person name="Lusk B."/>
            <person name="Badalamenti J.P."/>
            <person name="Parameswaran P."/>
            <person name="Bond D.R."/>
            <person name="Torres C.I."/>
        </authorList>
    </citation>
    <scope>NUCLEOTIDE SEQUENCE [LARGE SCALE GENOMIC DNA]</scope>
    <source>
        <strain evidence="10">Z-0001</strain>
    </source>
</reference>
<evidence type="ECO:0000256" key="3">
    <source>
        <dbReference type="ARBA" id="ARBA00022729"/>
    </source>
</evidence>
<accession>A0A0L6W4D5</accession>
<feature type="region of interest" description="Disordered" evidence="5">
    <location>
        <begin position="54"/>
        <end position="86"/>
    </location>
</feature>
<dbReference type="GO" id="GO:0005576">
    <property type="term" value="C:extracellular region"/>
    <property type="evidence" value="ECO:0007669"/>
    <property type="project" value="UniProtKB-SubCell"/>
</dbReference>
<dbReference type="Gene3D" id="3.90.930.1">
    <property type="match status" value="1"/>
</dbReference>
<evidence type="ECO:0000256" key="4">
    <source>
        <dbReference type="ARBA" id="ARBA00022737"/>
    </source>
</evidence>
<dbReference type="Pfam" id="PF20148">
    <property type="entry name" value="DUF6531"/>
    <property type="match status" value="1"/>
</dbReference>
<dbReference type="Pfam" id="PF25023">
    <property type="entry name" value="TEN_YD-shell"/>
    <property type="match status" value="5"/>
</dbReference>
<keyword evidence="2" id="KW-0964">Secreted</keyword>
<evidence type="ECO:0000256" key="5">
    <source>
        <dbReference type="SAM" id="MobiDB-lite"/>
    </source>
</evidence>
<feature type="domain" description="Teneurin-like YD-shell" evidence="8">
    <location>
        <begin position="1542"/>
        <end position="1643"/>
    </location>
</feature>
<comment type="subcellular location">
    <subcellularLocation>
        <location evidence="1">Secreted</location>
    </subcellularLocation>
</comment>
<dbReference type="NCBIfam" id="NF033679">
    <property type="entry name" value="DNRLRE_dom"/>
    <property type="match status" value="1"/>
</dbReference>
<feature type="compositionally biased region" description="Gly residues" evidence="5">
    <location>
        <begin position="1864"/>
        <end position="1887"/>
    </location>
</feature>
<sequence precursor="true">MRKVFGRKLWMRVTAVVLAVAINMGALDGVIRYTVQELALGSFGGFLKTAEANTPEAEKNKNSLPETAGPKKPKNPRAEEAKEKNEVIEKRTINAKTYKIGPNEYKTEVYQEAIHYLDENNKLADIDNTLVESKQKGYAFANRANSIKVYFAGSAGENYLGLIQQRDYSIRWGLIKGEDVPGETAGNTITYKGFKANADLKYTIDGSTLKEDIILYSPDAAPEYSFILDLKNLTAKARADGAIEFTDRSGNVRWFMPRPFMYDKGGEKSLAVTAEVENHVGFTVLTVKANEEWLKSTGRQYPVVIDPTLQPGPVEGRDTFISSRFPNTNYRAADYLYVGDTSAYGDTRSFFHFDNLTSEEDITVTSATFSVFAQEGSLSSIRLFPVEANWRWDYSTLTWDFWQRSGGTGALVDTSSGPATGWWDFDVTSLVQQWVDDPASNNGLALSPGSGEGYKEFISCDHGTASKRPKLVYTYIKGDPVAGPANFRLHIDRKTGLIKADGTAVADARVYLTTDDGQSFGTTADSSGKWEQDGMSFEKGKTRTISMYYEYDVERTDEQGNTYIETITSETTSQKFLIAIYSKGARTKKLAKFYYKDGTRAAKLKEDNGIKTELEMVVGDYVLVLDPMRDMPYTAGDIIKDPDEEYRLREKIRPLYSNGEVVGDSIDAATGNFFAFAADLSFDAKGLPVEFTRVLNSQEPEMYRGPLGQNWKLGYDKMLIMYEDGSIEATGGDGGGYFFRPSGSGYVSDADVTERLVKNGDGTYSVITKYNTVYHFDTDGMLDSITDRNGNTITLSYDPEGLLSEVSDAAGRSCKLYYDELGRITLLEDPAGRQVEYVYDSWGRLSEVIDPNGGVTSYDYDPNDAHRVTGVTDPMGYRAVTNEYDSQGRVTTQYDAEGYYVNLSYGGRSTTFRDKNGNEFIYTFDNEYRVTSIDGPDTESLMAFREETQKAQTLRFGAGGRGVTPDPEPVTTTAAPGSIDSEPVTTTSTDLPLVQYRYDERGYRYQAIDAMGYATYYQHDARGNLLAVLNSENKGTIYRYTDPDNRDYPTEVIDAMGNTTRMTYDDNGNVLTVTDPEGNTTSYEYYDSGLVKSVRDPAGKEVAYTYNPNGNVETVKDGRGFITRYHYDEISRLKEVVDPKGNRTTYEYDNNGNLLRELNPAGEIVNSYDYNNRLLGTRDAEGNVTTYRYDKRGYVLEETDPLLKSTLSHYDGNGNLLWTKDANLNKTTYTYDALGRLKKVIEPTGDAVEYFYDPNGNRTAVKDAKGQVTRYNYDKFNRLEKVIDPLQQWAEYTYDDLGNTLFYRDFDGSVTGYKYDALSRVIEVTDNMGHTTRYTYDRSGNQETVTNALNQTYTYRYDENNNLKQVIDPAGNVTEFEYDENNNRIAMKDALGNVTRYEYDNMNRLVRVIDALNRGNEFGLDKNGNRVRVTDGNGHTTHFKYDGANRLRFVIDPKGNTTEYRYDDVGNLRFCIDANGHTTEYRYNSRNLLTHSINPLGQTTVFEYDENGNIVAKTDPNGNRIEYAYDELDRLLGVYYPDGSYVEYGYNDQGKREWMEDMYGTVWYDYDALGRLTAVTNQDDMTVEYEYNALGQKTLVKYPDGKKVKYGYDNLNRLITVTDRLNKVTSYEYDQVGRRTKTILPNGVVTSYGYNTANQLTSMASINADQKLLAKYEYTYDLAGNRTRLIQTVEGSVYTTEYFYDPLNQLEKVINPDGSRVAYEYDPVGNRIKMTKVEGDSINTTKYYYNAANELTKFNVNDGPFTEFRYDNNGNRIAKIEPGNKVTSYTWDYENRLTEVRFHQGKWVGFEYDGDGNRITKLSAMTMPTYKHDNGKGNNPGFTPPGKEKAKKQQSDLIYMLLANGGNGKGNSGGNSGGNGGGNSGGSGKGNSGNAPGQNKNKSGDGKSDKTQNKNLSKEAREKKKEAAKSKGKGYRKKGKYTNKGKHLGWYKNGKIPVGPNGEKVEIAYYLNDVSDPLTQVLMTYGEDGRFDAAYTYGLERIEVEAVDETRPESQDPLYYLYDGLGSVAYMVKPDGNIRDHYRYDEFGNPAPGSKLSEDGRNVLHNTFGYTGEMWDEETNLLYLRARCYEPETGRFLSRDTYEGDLENPLSKNLYAYVENNPIRFIDPSGNSLVDIILQQLAKVKNTVKQNVRHYIWQSGIKYWLKPKGYTVAADFLNYSLQDNPRTRYFWGGSEVVEKIKKSKIYKTTINSIIKNYKTGKYSVYYDKGIEFRKNESSETDLFYAIHISRMVVKGKVYTGKWRLKVWLGDKYDFTEWLTIKNREINIGTLANDGAHISQLLKIIVPYRFYINFEDTVQWVR</sequence>
<feature type="compositionally biased region" description="Basic and acidic residues" evidence="5">
    <location>
        <begin position="1898"/>
        <end position="1925"/>
    </location>
</feature>
<dbReference type="SUPFAM" id="SSF69322">
    <property type="entry name" value="Tricorn protease domain 2"/>
    <property type="match status" value="2"/>
</dbReference>
<name>A0A0L6W4D5_9FIRM</name>
<dbReference type="Gene3D" id="2.60.120.970">
    <property type="match status" value="1"/>
</dbReference>
<dbReference type="Proteomes" id="UP000037175">
    <property type="component" value="Unassembled WGS sequence"/>
</dbReference>
<dbReference type="Pfam" id="PF24517">
    <property type="entry name" value="CBM96"/>
    <property type="match status" value="1"/>
</dbReference>
<feature type="region of interest" description="Disordered" evidence="5">
    <location>
        <begin position="1824"/>
        <end position="1849"/>
    </location>
</feature>
<dbReference type="InterPro" id="IPR022385">
    <property type="entry name" value="Rhs_assc_core"/>
</dbReference>
<evidence type="ECO:0000259" key="8">
    <source>
        <dbReference type="Pfam" id="PF25023"/>
    </source>
</evidence>
<dbReference type="InterPro" id="IPR045351">
    <property type="entry name" value="DUF6531"/>
</dbReference>
<feature type="region of interest" description="Disordered" evidence="5">
    <location>
        <begin position="1864"/>
        <end position="1937"/>
    </location>
</feature>
<evidence type="ECO:0000256" key="2">
    <source>
        <dbReference type="ARBA" id="ARBA00022525"/>
    </source>
</evidence>
<feature type="domain" description="Teneurin-like YD-shell" evidence="8">
    <location>
        <begin position="2010"/>
        <end position="2119"/>
    </location>
</feature>
<feature type="domain" description="Teneurin-like YD-shell" evidence="8">
    <location>
        <begin position="1647"/>
        <end position="1818"/>
    </location>
</feature>
<proteinExistence type="predicted"/>
<dbReference type="InterPro" id="IPR006530">
    <property type="entry name" value="YD"/>
</dbReference>
<feature type="compositionally biased region" description="Basic residues" evidence="5">
    <location>
        <begin position="1926"/>
        <end position="1937"/>
    </location>
</feature>
<dbReference type="NCBIfam" id="TIGR03696">
    <property type="entry name" value="Rhs_assc_core"/>
    <property type="match status" value="1"/>
</dbReference>
<feature type="domain" description="DUF6531" evidence="6">
    <location>
        <begin position="663"/>
        <end position="734"/>
    </location>
</feature>
<dbReference type="EMBL" id="LGTE01000004">
    <property type="protein sequence ID" value="KNZ70400.1"/>
    <property type="molecule type" value="Genomic_DNA"/>
</dbReference>
<dbReference type="InterPro" id="IPR050708">
    <property type="entry name" value="T6SS_VgrG/RHS"/>
</dbReference>
<keyword evidence="10" id="KW-1185">Reference proteome</keyword>
<evidence type="ECO:0000313" key="9">
    <source>
        <dbReference type="EMBL" id="KNZ70400.1"/>
    </source>
</evidence>
<dbReference type="PANTHER" id="PTHR32305:SF15">
    <property type="entry name" value="PROTEIN RHSA-RELATED"/>
    <property type="match status" value="1"/>
</dbReference>
<dbReference type="InterPro" id="IPR056823">
    <property type="entry name" value="TEN-like_YD-shell"/>
</dbReference>
<feature type="compositionally biased region" description="Basic and acidic residues" evidence="5">
    <location>
        <begin position="76"/>
        <end position="86"/>
    </location>
</feature>